<gene>
    <name evidence="1" type="ORF">SAMN05443667_101262</name>
</gene>
<evidence type="ECO:0000313" key="1">
    <source>
        <dbReference type="EMBL" id="SDZ91186.1"/>
    </source>
</evidence>
<reference evidence="2" key="1">
    <citation type="submission" date="2016-10" db="EMBL/GenBank/DDBJ databases">
        <authorList>
            <person name="Varghese N."/>
            <person name="Submissions S."/>
        </authorList>
    </citation>
    <scope>NUCLEOTIDE SEQUENCE [LARGE SCALE GENOMIC DNA]</scope>
    <source>
        <strain evidence="2">DSM 22376</strain>
    </source>
</reference>
<name>A0A1H3WVK3_9FLAO</name>
<dbReference type="EMBL" id="FNRD01000001">
    <property type="protein sequence ID" value="SDZ91186.1"/>
    <property type="molecule type" value="Genomic_DNA"/>
</dbReference>
<dbReference type="Proteomes" id="UP000198951">
    <property type="component" value="Unassembled WGS sequence"/>
</dbReference>
<keyword evidence="2" id="KW-1185">Reference proteome</keyword>
<dbReference type="STRING" id="150146.SAMN05443667_101262"/>
<sequence>MKKQITAVTFADGTSHEMNNYEPIKEIENETRRNYLDRRNVHDANIRLFENTILKNISSSCFKSHAEFYYELVEAPDEPEEKDITEFEDKEVLDELKRRKLFGDIQYNIITNDFLTRFSKIVVIENQLLIDNLLSEIETKLGI</sequence>
<proteinExistence type="predicted"/>
<protein>
    <submittedName>
        <fullName evidence="1">Uncharacterized protein</fullName>
    </submittedName>
</protein>
<organism evidence="1 2">
    <name type="scientific">Flavobacterium gillisiae</name>
    <dbReference type="NCBI Taxonomy" id="150146"/>
    <lineage>
        <taxon>Bacteria</taxon>
        <taxon>Pseudomonadati</taxon>
        <taxon>Bacteroidota</taxon>
        <taxon>Flavobacteriia</taxon>
        <taxon>Flavobacteriales</taxon>
        <taxon>Flavobacteriaceae</taxon>
        <taxon>Flavobacterium</taxon>
    </lineage>
</organism>
<dbReference type="AlphaFoldDB" id="A0A1H3WVK3"/>
<dbReference type="RefSeq" id="WP_091083579.1">
    <property type="nucleotide sequence ID" value="NZ_FNRD01000001.1"/>
</dbReference>
<evidence type="ECO:0000313" key="2">
    <source>
        <dbReference type="Proteomes" id="UP000198951"/>
    </source>
</evidence>
<accession>A0A1H3WVK3</accession>